<dbReference type="PANTHER" id="PTHR43133">
    <property type="entry name" value="RNA POLYMERASE ECF-TYPE SIGMA FACTO"/>
    <property type="match status" value="1"/>
</dbReference>
<dbReference type="Gene3D" id="1.10.10.10">
    <property type="entry name" value="Winged helix-like DNA-binding domain superfamily/Winged helix DNA-binding domain"/>
    <property type="match status" value="1"/>
</dbReference>
<dbReference type="InterPro" id="IPR007627">
    <property type="entry name" value="RNA_pol_sigma70_r2"/>
</dbReference>
<dbReference type="InterPro" id="IPR039425">
    <property type="entry name" value="RNA_pol_sigma-70-like"/>
</dbReference>
<reference evidence="8 9" key="1">
    <citation type="submission" date="2018-03" db="EMBL/GenBank/DDBJ databases">
        <title>Genomic Encyclopedia of Archaeal and Bacterial Type Strains, Phase II (KMG-II): from individual species to whole genera.</title>
        <authorList>
            <person name="Goeker M."/>
        </authorList>
    </citation>
    <scope>NUCLEOTIDE SEQUENCE [LARGE SCALE GENOMIC DNA]</scope>
    <source>
        <strain evidence="8 9">DSM 45348</strain>
    </source>
</reference>
<evidence type="ECO:0000256" key="1">
    <source>
        <dbReference type="ARBA" id="ARBA00010641"/>
    </source>
</evidence>
<evidence type="ECO:0000256" key="3">
    <source>
        <dbReference type="ARBA" id="ARBA00023082"/>
    </source>
</evidence>
<dbReference type="EMBL" id="PVZG01000001">
    <property type="protein sequence ID" value="PRY33467.1"/>
    <property type="molecule type" value="Genomic_DNA"/>
</dbReference>
<dbReference type="Pfam" id="PF04542">
    <property type="entry name" value="Sigma70_r2"/>
    <property type="match status" value="1"/>
</dbReference>
<evidence type="ECO:0000313" key="9">
    <source>
        <dbReference type="Proteomes" id="UP000239209"/>
    </source>
</evidence>
<evidence type="ECO:0000256" key="6">
    <source>
        <dbReference type="SAM" id="MobiDB-lite"/>
    </source>
</evidence>
<gene>
    <name evidence="8" type="ORF">CLV70_101630</name>
</gene>
<evidence type="ECO:0000259" key="7">
    <source>
        <dbReference type="Pfam" id="PF04542"/>
    </source>
</evidence>
<evidence type="ECO:0000256" key="2">
    <source>
        <dbReference type="ARBA" id="ARBA00023015"/>
    </source>
</evidence>
<accession>A0A2T0SJ71</accession>
<proteinExistence type="inferred from homology"/>
<protein>
    <submittedName>
        <fullName evidence="8">RNA polymerase sigma factor (Sigma-70 family)</fullName>
    </submittedName>
</protein>
<dbReference type="NCBIfam" id="TIGR02937">
    <property type="entry name" value="sigma70-ECF"/>
    <property type="match status" value="1"/>
</dbReference>
<feature type="region of interest" description="Disordered" evidence="6">
    <location>
        <begin position="97"/>
        <end position="116"/>
    </location>
</feature>
<keyword evidence="5" id="KW-0804">Transcription</keyword>
<keyword evidence="3" id="KW-0731">Sigma factor</keyword>
<dbReference type="SUPFAM" id="SSF88659">
    <property type="entry name" value="Sigma3 and sigma4 domains of RNA polymerase sigma factors"/>
    <property type="match status" value="1"/>
</dbReference>
<keyword evidence="2" id="KW-0805">Transcription regulation</keyword>
<feature type="domain" description="RNA polymerase sigma-70 region 2" evidence="7">
    <location>
        <begin position="27"/>
        <end position="94"/>
    </location>
</feature>
<name>A0A2T0SJ71_9ACTN</name>
<dbReference type="PANTHER" id="PTHR43133:SF8">
    <property type="entry name" value="RNA POLYMERASE SIGMA FACTOR HI_1459-RELATED"/>
    <property type="match status" value="1"/>
</dbReference>
<dbReference type="GO" id="GO:0003677">
    <property type="term" value="F:DNA binding"/>
    <property type="evidence" value="ECO:0007669"/>
    <property type="project" value="UniProtKB-KW"/>
</dbReference>
<dbReference type="GO" id="GO:0006352">
    <property type="term" value="P:DNA-templated transcription initiation"/>
    <property type="evidence" value="ECO:0007669"/>
    <property type="project" value="InterPro"/>
</dbReference>
<dbReference type="AlphaFoldDB" id="A0A2T0SJ71"/>
<keyword evidence="9" id="KW-1185">Reference proteome</keyword>
<evidence type="ECO:0000256" key="4">
    <source>
        <dbReference type="ARBA" id="ARBA00023125"/>
    </source>
</evidence>
<dbReference type="SUPFAM" id="SSF88946">
    <property type="entry name" value="Sigma2 domain of RNA polymerase sigma factors"/>
    <property type="match status" value="1"/>
</dbReference>
<dbReference type="GO" id="GO:0016987">
    <property type="term" value="F:sigma factor activity"/>
    <property type="evidence" value="ECO:0007669"/>
    <property type="project" value="UniProtKB-KW"/>
</dbReference>
<dbReference type="Gene3D" id="1.10.1740.10">
    <property type="match status" value="1"/>
</dbReference>
<keyword evidence="4" id="KW-0238">DNA-binding</keyword>
<dbReference type="Proteomes" id="UP000239209">
    <property type="component" value="Unassembled WGS sequence"/>
</dbReference>
<evidence type="ECO:0000313" key="8">
    <source>
        <dbReference type="EMBL" id="PRY33467.1"/>
    </source>
</evidence>
<dbReference type="InterPro" id="IPR036388">
    <property type="entry name" value="WH-like_DNA-bd_sf"/>
</dbReference>
<sequence>MVIDDSDGSRTTIREAQAGDRRACEKLIKRYEALVWWTVRAFRLSEADAEDAVQNTWLRMVEHLGDLRDPDRVGGWLATVARRECLQLLRHSRREVVGLEQQPDRPDEREPQPERAALDRSMHALLWQHVDRLPPPARTLLVSLSANNAPGYAEFARINHMPVGSIGPTRMRSLRKLRTELEGSGLGSGAWH</sequence>
<organism evidence="8 9">
    <name type="scientific">Pseudosporangium ferrugineum</name>
    <dbReference type="NCBI Taxonomy" id="439699"/>
    <lineage>
        <taxon>Bacteria</taxon>
        <taxon>Bacillati</taxon>
        <taxon>Actinomycetota</taxon>
        <taxon>Actinomycetes</taxon>
        <taxon>Micromonosporales</taxon>
        <taxon>Micromonosporaceae</taxon>
        <taxon>Pseudosporangium</taxon>
    </lineage>
</organism>
<evidence type="ECO:0000256" key="5">
    <source>
        <dbReference type="ARBA" id="ARBA00023163"/>
    </source>
</evidence>
<comment type="caution">
    <text evidence="8">The sequence shown here is derived from an EMBL/GenBank/DDBJ whole genome shotgun (WGS) entry which is preliminary data.</text>
</comment>
<dbReference type="InterPro" id="IPR014284">
    <property type="entry name" value="RNA_pol_sigma-70_dom"/>
</dbReference>
<dbReference type="InterPro" id="IPR013324">
    <property type="entry name" value="RNA_pol_sigma_r3/r4-like"/>
</dbReference>
<comment type="similarity">
    <text evidence="1">Belongs to the sigma-70 factor family. ECF subfamily.</text>
</comment>
<dbReference type="InterPro" id="IPR013325">
    <property type="entry name" value="RNA_pol_sigma_r2"/>
</dbReference>